<accession>A0ABW3PVB6</accession>
<feature type="transmembrane region" description="Helical" evidence="1">
    <location>
        <begin position="32"/>
        <end position="54"/>
    </location>
</feature>
<protein>
    <submittedName>
        <fullName evidence="2">Uncharacterized protein</fullName>
    </submittedName>
</protein>
<feature type="transmembrane region" description="Helical" evidence="1">
    <location>
        <begin position="74"/>
        <end position="92"/>
    </location>
</feature>
<dbReference type="EMBL" id="JBHTKX010000004">
    <property type="protein sequence ID" value="MFD1130608.1"/>
    <property type="molecule type" value="Genomic_DNA"/>
</dbReference>
<comment type="caution">
    <text evidence="2">The sequence shown here is derived from an EMBL/GenBank/DDBJ whole genome shotgun (WGS) entry which is preliminary data.</text>
</comment>
<keyword evidence="1" id="KW-1133">Transmembrane helix</keyword>
<organism evidence="2 3">
    <name type="scientific">Paenibacillus provencensis</name>
    <dbReference type="NCBI Taxonomy" id="441151"/>
    <lineage>
        <taxon>Bacteria</taxon>
        <taxon>Bacillati</taxon>
        <taxon>Bacillota</taxon>
        <taxon>Bacilli</taxon>
        <taxon>Bacillales</taxon>
        <taxon>Paenibacillaceae</taxon>
        <taxon>Paenibacillus</taxon>
    </lineage>
</organism>
<keyword evidence="1" id="KW-0812">Transmembrane</keyword>
<feature type="transmembrane region" description="Helical" evidence="1">
    <location>
        <begin position="6"/>
        <end position="23"/>
    </location>
</feature>
<evidence type="ECO:0000313" key="3">
    <source>
        <dbReference type="Proteomes" id="UP001597169"/>
    </source>
</evidence>
<gene>
    <name evidence="2" type="ORF">ACFQ3J_20910</name>
</gene>
<dbReference type="RefSeq" id="WP_379293866.1">
    <property type="nucleotide sequence ID" value="NZ_JBHTKX010000004.1"/>
</dbReference>
<evidence type="ECO:0000313" key="2">
    <source>
        <dbReference type="EMBL" id="MFD1130608.1"/>
    </source>
</evidence>
<dbReference type="Proteomes" id="UP001597169">
    <property type="component" value="Unassembled WGS sequence"/>
</dbReference>
<keyword evidence="3" id="KW-1185">Reference proteome</keyword>
<feature type="transmembrane region" description="Helical" evidence="1">
    <location>
        <begin position="180"/>
        <end position="202"/>
    </location>
</feature>
<feature type="transmembrane region" description="Helical" evidence="1">
    <location>
        <begin position="99"/>
        <end position="122"/>
    </location>
</feature>
<evidence type="ECO:0000256" key="1">
    <source>
        <dbReference type="SAM" id="Phobius"/>
    </source>
</evidence>
<proteinExistence type="predicted"/>
<keyword evidence="1" id="KW-0472">Membrane</keyword>
<name>A0ABW3PVB6_9BACL</name>
<reference evidence="3" key="1">
    <citation type="journal article" date="2019" name="Int. J. Syst. Evol. Microbiol.">
        <title>The Global Catalogue of Microorganisms (GCM) 10K type strain sequencing project: providing services to taxonomists for standard genome sequencing and annotation.</title>
        <authorList>
            <consortium name="The Broad Institute Genomics Platform"/>
            <consortium name="The Broad Institute Genome Sequencing Center for Infectious Disease"/>
            <person name="Wu L."/>
            <person name="Ma J."/>
        </authorList>
    </citation>
    <scope>NUCLEOTIDE SEQUENCE [LARGE SCALE GENOMIC DNA]</scope>
    <source>
        <strain evidence="3">CCUG 53519</strain>
    </source>
</reference>
<sequence length="211" mass="23874">MNGQILLIFLFGISGWATLRLYFRGHSDTERIFANATNAFLIWFVVWKGSLILWDPVATWEQPISLLYFDGGKKGIWLAVIAVTVYVVWSTRKAHSTPAVIVTAASVYILGGFTAYHIALALLDSDNVSFHAGSAALSTGMLLIFYKTETPVGWRKLVERWFWMMLGWTGIWFLNPSRDLFLLSFSMQQIVGMVLGTALYVIQRILERRNG</sequence>